<proteinExistence type="predicted"/>
<dbReference type="SMART" id="SM00062">
    <property type="entry name" value="PBPb"/>
    <property type="match status" value="1"/>
</dbReference>
<dbReference type="Proteomes" id="UP000641137">
    <property type="component" value="Unassembled WGS sequence"/>
</dbReference>
<dbReference type="RefSeq" id="WP_189488463.1">
    <property type="nucleotide sequence ID" value="NZ_BMZO01000003.1"/>
</dbReference>
<dbReference type="Gene3D" id="3.40.190.10">
    <property type="entry name" value="Periplasmic binding protein-like II"/>
    <property type="match status" value="2"/>
</dbReference>
<evidence type="ECO:0000256" key="1">
    <source>
        <dbReference type="ARBA" id="ARBA00022729"/>
    </source>
</evidence>
<dbReference type="PANTHER" id="PTHR35936:SF35">
    <property type="entry name" value="L-CYSTINE-BINDING PROTEIN TCYJ"/>
    <property type="match status" value="1"/>
</dbReference>
<sequence>MLKILPASLSALGFALLLVQPLHAQENGAPQHWDLRNKVPKPELQGITRLRFVTTTDFPPFNFIDATGRLSGYHLDLARGLCAVLARQDACQIEAKPWEELAETLEKGEAEAILAGLTPTAETRKEYLFTKPFFTLPARFVSRSQAGFDPMAQGRKKVGVLAETVHHQLLVQQFDQLEAVVFDDQGTLFQALRDEKVDAVFGDGMRLSFWLGSAESQACCSFAGGAFLAPDYLGQGLSVAVSKKQPQLQAALDYALSELARNGTLDELYGRYFPIGFF</sequence>
<evidence type="ECO:0000256" key="2">
    <source>
        <dbReference type="SAM" id="SignalP"/>
    </source>
</evidence>
<keyword evidence="1 2" id="KW-0732">Signal</keyword>
<gene>
    <name evidence="4" type="ORF">GCM10010136_09580</name>
</gene>
<organism evidence="4 5">
    <name type="scientific">Limoniibacter endophyticus</name>
    <dbReference type="NCBI Taxonomy" id="1565040"/>
    <lineage>
        <taxon>Bacteria</taxon>
        <taxon>Pseudomonadati</taxon>
        <taxon>Pseudomonadota</taxon>
        <taxon>Alphaproteobacteria</taxon>
        <taxon>Hyphomicrobiales</taxon>
        <taxon>Bartonellaceae</taxon>
        <taxon>Limoniibacter</taxon>
    </lineage>
</organism>
<protein>
    <submittedName>
        <fullName evidence="4">Amino acid ABC transporter</fullName>
    </submittedName>
</protein>
<evidence type="ECO:0000313" key="5">
    <source>
        <dbReference type="Proteomes" id="UP000641137"/>
    </source>
</evidence>
<dbReference type="PANTHER" id="PTHR35936">
    <property type="entry name" value="MEMBRANE-BOUND LYTIC MUREIN TRANSGLYCOSYLASE F"/>
    <property type="match status" value="1"/>
</dbReference>
<reference evidence="4" key="1">
    <citation type="journal article" date="2014" name="Int. J. Syst. Evol. Microbiol.">
        <title>Complete genome sequence of Corynebacterium casei LMG S-19264T (=DSM 44701T), isolated from a smear-ripened cheese.</title>
        <authorList>
            <consortium name="US DOE Joint Genome Institute (JGI-PGF)"/>
            <person name="Walter F."/>
            <person name="Albersmeier A."/>
            <person name="Kalinowski J."/>
            <person name="Ruckert C."/>
        </authorList>
    </citation>
    <scope>NUCLEOTIDE SEQUENCE</scope>
    <source>
        <strain evidence="4">KCTC 42097</strain>
    </source>
</reference>
<feature type="chain" id="PRO_5035250667" evidence="2">
    <location>
        <begin position="25"/>
        <end position="278"/>
    </location>
</feature>
<dbReference type="AlphaFoldDB" id="A0A8J3DQD9"/>
<evidence type="ECO:0000313" key="4">
    <source>
        <dbReference type="EMBL" id="GHC66467.1"/>
    </source>
</evidence>
<keyword evidence="5" id="KW-1185">Reference proteome</keyword>
<dbReference type="SUPFAM" id="SSF53850">
    <property type="entry name" value="Periplasmic binding protein-like II"/>
    <property type="match status" value="1"/>
</dbReference>
<comment type="caution">
    <text evidence="4">The sequence shown here is derived from an EMBL/GenBank/DDBJ whole genome shotgun (WGS) entry which is preliminary data.</text>
</comment>
<reference evidence="4" key="2">
    <citation type="submission" date="2020-09" db="EMBL/GenBank/DDBJ databases">
        <authorList>
            <person name="Sun Q."/>
            <person name="Kim S."/>
        </authorList>
    </citation>
    <scope>NUCLEOTIDE SEQUENCE</scope>
    <source>
        <strain evidence="4">KCTC 42097</strain>
    </source>
</reference>
<dbReference type="Pfam" id="PF00497">
    <property type="entry name" value="SBP_bac_3"/>
    <property type="match status" value="1"/>
</dbReference>
<feature type="domain" description="Solute-binding protein family 3/N-terminal" evidence="3">
    <location>
        <begin position="49"/>
        <end position="276"/>
    </location>
</feature>
<name>A0A8J3DQD9_9HYPH</name>
<feature type="signal peptide" evidence="2">
    <location>
        <begin position="1"/>
        <end position="24"/>
    </location>
</feature>
<dbReference type="InterPro" id="IPR001638">
    <property type="entry name" value="Solute-binding_3/MltF_N"/>
</dbReference>
<evidence type="ECO:0000259" key="3">
    <source>
        <dbReference type="SMART" id="SM00062"/>
    </source>
</evidence>
<accession>A0A8J3DQD9</accession>
<dbReference type="EMBL" id="BMZO01000003">
    <property type="protein sequence ID" value="GHC66467.1"/>
    <property type="molecule type" value="Genomic_DNA"/>
</dbReference>